<accession>A0A9D3ZXV7</accession>
<protein>
    <submittedName>
        <fullName evidence="1">Uncharacterized protein</fullName>
    </submittedName>
</protein>
<evidence type="ECO:0000313" key="1">
    <source>
        <dbReference type="EMBL" id="KAH1073306.1"/>
    </source>
</evidence>
<proteinExistence type="predicted"/>
<dbReference type="AlphaFoldDB" id="A0A9D3ZXV7"/>
<gene>
    <name evidence="1" type="ORF">J1N35_025634</name>
</gene>
<name>A0A9D3ZXV7_9ROSI</name>
<feature type="non-terminal residue" evidence="1">
    <location>
        <position position="60"/>
    </location>
</feature>
<keyword evidence="2" id="KW-1185">Reference proteome</keyword>
<organism evidence="1 2">
    <name type="scientific">Gossypium stocksii</name>
    <dbReference type="NCBI Taxonomy" id="47602"/>
    <lineage>
        <taxon>Eukaryota</taxon>
        <taxon>Viridiplantae</taxon>
        <taxon>Streptophyta</taxon>
        <taxon>Embryophyta</taxon>
        <taxon>Tracheophyta</taxon>
        <taxon>Spermatophyta</taxon>
        <taxon>Magnoliopsida</taxon>
        <taxon>eudicotyledons</taxon>
        <taxon>Gunneridae</taxon>
        <taxon>Pentapetalae</taxon>
        <taxon>rosids</taxon>
        <taxon>malvids</taxon>
        <taxon>Malvales</taxon>
        <taxon>Malvaceae</taxon>
        <taxon>Malvoideae</taxon>
        <taxon>Gossypium</taxon>
    </lineage>
</organism>
<reference evidence="1 2" key="1">
    <citation type="journal article" date="2021" name="Plant Biotechnol. J.">
        <title>Multi-omics assisted identification of the key and species-specific regulatory components of drought-tolerant mechanisms in Gossypium stocksii.</title>
        <authorList>
            <person name="Yu D."/>
            <person name="Ke L."/>
            <person name="Zhang D."/>
            <person name="Wu Y."/>
            <person name="Sun Y."/>
            <person name="Mei J."/>
            <person name="Sun J."/>
            <person name="Sun Y."/>
        </authorList>
    </citation>
    <scope>NUCLEOTIDE SEQUENCE [LARGE SCALE GENOMIC DNA]</scope>
    <source>
        <strain evidence="2">cv. E1</strain>
        <tissue evidence="1">Leaf</tissue>
    </source>
</reference>
<dbReference type="Proteomes" id="UP000828251">
    <property type="component" value="Unassembled WGS sequence"/>
</dbReference>
<sequence>MFHLENDDKYKDISNVRINLGINDDSDMVSAFSSTVIPKEGFNSESTTGKVLVKGFGIRS</sequence>
<dbReference type="EMBL" id="JAIQCV010000008">
    <property type="protein sequence ID" value="KAH1073306.1"/>
    <property type="molecule type" value="Genomic_DNA"/>
</dbReference>
<evidence type="ECO:0000313" key="2">
    <source>
        <dbReference type="Proteomes" id="UP000828251"/>
    </source>
</evidence>
<comment type="caution">
    <text evidence="1">The sequence shown here is derived from an EMBL/GenBank/DDBJ whole genome shotgun (WGS) entry which is preliminary data.</text>
</comment>